<proteinExistence type="predicted"/>
<feature type="non-terminal residue" evidence="1">
    <location>
        <position position="1"/>
    </location>
</feature>
<gene>
    <name evidence="1" type="ORF">EZS28_036850</name>
</gene>
<name>A0A5J4UBS5_9EUKA</name>
<protein>
    <submittedName>
        <fullName evidence="1">Uncharacterized protein</fullName>
    </submittedName>
</protein>
<organism evidence="1 2">
    <name type="scientific">Streblomastix strix</name>
    <dbReference type="NCBI Taxonomy" id="222440"/>
    <lineage>
        <taxon>Eukaryota</taxon>
        <taxon>Metamonada</taxon>
        <taxon>Preaxostyla</taxon>
        <taxon>Oxymonadida</taxon>
        <taxon>Streblomastigidae</taxon>
        <taxon>Streblomastix</taxon>
    </lineage>
</organism>
<evidence type="ECO:0000313" key="2">
    <source>
        <dbReference type="Proteomes" id="UP000324800"/>
    </source>
</evidence>
<dbReference type="AlphaFoldDB" id="A0A5J4UBS5"/>
<sequence>RSYVACNSTVSRIGTNVSPRMSGLRKSVSRPILRNRNGIWTTIITINILFTNTDRLVVLHRSAITAIVIITTVSRIWNEHESKILKFKTIKHHLLALQFYEIQSVAIWTAFHKRTIVSVHIESNLIARLFFQFEVILAN</sequence>
<dbReference type="Proteomes" id="UP000324800">
    <property type="component" value="Unassembled WGS sequence"/>
</dbReference>
<reference evidence="1 2" key="1">
    <citation type="submission" date="2019-03" db="EMBL/GenBank/DDBJ databases">
        <title>Single cell metagenomics reveals metabolic interactions within the superorganism composed of flagellate Streblomastix strix and complex community of Bacteroidetes bacteria on its surface.</title>
        <authorList>
            <person name="Treitli S.C."/>
            <person name="Kolisko M."/>
            <person name="Husnik F."/>
            <person name="Keeling P."/>
            <person name="Hampl V."/>
        </authorList>
    </citation>
    <scope>NUCLEOTIDE SEQUENCE [LARGE SCALE GENOMIC DNA]</scope>
    <source>
        <strain evidence="1">ST1C</strain>
    </source>
</reference>
<accession>A0A5J4UBS5</accession>
<dbReference type="EMBL" id="SNRW01018145">
    <property type="protein sequence ID" value="KAA6367623.1"/>
    <property type="molecule type" value="Genomic_DNA"/>
</dbReference>
<evidence type="ECO:0000313" key="1">
    <source>
        <dbReference type="EMBL" id="KAA6367623.1"/>
    </source>
</evidence>
<comment type="caution">
    <text evidence="1">The sequence shown here is derived from an EMBL/GenBank/DDBJ whole genome shotgun (WGS) entry which is preliminary data.</text>
</comment>